<proteinExistence type="predicted"/>
<comment type="caution">
    <text evidence="2">The sequence shown here is derived from an EMBL/GenBank/DDBJ whole genome shotgun (WGS) entry which is preliminary data.</text>
</comment>
<reference evidence="2 3" key="1">
    <citation type="submission" date="2019-10" db="EMBL/GenBank/DDBJ databases">
        <title>Description of Paenibacillus terrestris sp. nov.</title>
        <authorList>
            <person name="Carlier A."/>
            <person name="Qi S."/>
        </authorList>
    </citation>
    <scope>NUCLEOTIDE SEQUENCE [LARGE SCALE GENOMIC DNA]</scope>
    <source>
        <strain evidence="2 3">LMG 31458</strain>
    </source>
</reference>
<keyword evidence="3" id="KW-1185">Reference proteome</keyword>
<protein>
    <submittedName>
        <fullName evidence="2">Uncharacterized protein</fullName>
    </submittedName>
</protein>
<dbReference type="Pfam" id="PF03323">
    <property type="entry name" value="GerA"/>
    <property type="match status" value="1"/>
</dbReference>
<dbReference type="RefSeq" id="WP_171644514.1">
    <property type="nucleotide sequence ID" value="NZ_WHOA01000120.1"/>
</dbReference>
<evidence type="ECO:0000256" key="1">
    <source>
        <dbReference type="ARBA" id="ARBA00023136"/>
    </source>
</evidence>
<organism evidence="2 3">
    <name type="scientific">Paenibacillus phytorum</name>
    <dbReference type="NCBI Taxonomy" id="2654977"/>
    <lineage>
        <taxon>Bacteria</taxon>
        <taxon>Bacillati</taxon>
        <taxon>Bacillota</taxon>
        <taxon>Bacilli</taxon>
        <taxon>Bacillales</taxon>
        <taxon>Paenibacillaceae</taxon>
        <taxon>Paenibacillus</taxon>
    </lineage>
</organism>
<evidence type="ECO:0000313" key="2">
    <source>
        <dbReference type="EMBL" id="NOU73210.1"/>
    </source>
</evidence>
<gene>
    <name evidence="2" type="ORF">GC098_17585</name>
</gene>
<keyword evidence="1" id="KW-0472">Membrane</keyword>
<sequence>MKNKLGNSSDIIIRGFCSGGQNSVEAAIIYTSGLADTAIINHFIMEPLELNETFLTAGSADAKWDSHLVY</sequence>
<dbReference type="EMBL" id="WHOA01000120">
    <property type="protein sequence ID" value="NOU73210.1"/>
    <property type="molecule type" value="Genomic_DNA"/>
</dbReference>
<evidence type="ECO:0000313" key="3">
    <source>
        <dbReference type="Proteomes" id="UP000616779"/>
    </source>
</evidence>
<name>A0ABX1XXC7_9BACL</name>
<dbReference type="Proteomes" id="UP000616779">
    <property type="component" value="Unassembled WGS sequence"/>
</dbReference>
<dbReference type="InterPro" id="IPR004995">
    <property type="entry name" value="Spore_Ger"/>
</dbReference>
<accession>A0ABX1XXC7</accession>